<dbReference type="Proteomes" id="UP000076761">
    <property type="component" value="Unassembled WGS sequence"/>
</dbReference>
<gene>
    <name evidence="2" type="ORF">NEOLEDRAFT_1130613</name>
</gene>
<dbReference type="AlphaFoldDB" id="A0A165U3Y5"/>
<keyword evidence="3" id="KW-1185">Reference proteome</keyword>
<dbReference type="InParanoid" id="A0A165U3Y5"/>
<organism evidence="2 3">
    <name type="scientific">Neolentinus lepideus HHB14362 ss-1</name>
    <dbReference type="NCBI Taxonomy" id="1314782"/>
    <lineage>
        <taxon>Eukaryota</taxon>
        <taxon>Fungi</taxon>
        <taxon>Dikarya</taxon>
        <taxon>Basidiomycota</taxon>
        <taxon>Agaricomycotina</taxon>
        <taxon>Agaricomycetes</taxon>
        <taxon>Gloeophyllales</taxon>
        <taxon>Gloeophyllaceae</taxon>
        <taxon>Neolentinus</taxon>
    </lineage>
</organism>
<feature type="transmembrane region" description="Helical" evidence="1">
    <location>
        <begin position="6"/>
        <end position="30"/>
    </location>
</feature>
<keyword evidence="1" id="KW-0472">Membrane</keyword>
<proteinExistence type="predicted"/>
<name>A0A165U3Y5_9AGAM</name>
<sequence length="85" mass="9585">MPDSSGVGSLLPLLFICSLLLFCAIGWCILSSCLGKPLLELFSEIWQAAWSPSNAGRDGFRQYRRVAPGLRDEEMWEMEYRSRVG</sequence>
<dbReference type="EMBL" id="KV425561">
    <property type="protein sequence ID" value="KZT27603.1"/>
    <property type="molecule type" value="Genomic_DNA"/>
</dbReference>
<keyword evidence="1" id="KW-0812">Transmembrane</keyword>
<accession>A0A165U3Y5</accession>
<protein>
    <submittedName>
        <fullName evidence="2">Uncharacterized protein</fullName>
    </submittedName>
</protein>
<evidence type="ECO:0000313" key="3">
    <source>
        <dbReference type="Proteomes" id="UP000076761"/>
    </source>
</evidence>
<keyword evidence="1" id="KW-1133">Transmembrane helix</keyword>
<reference evidence="2 3" key="1">
    <citation type="journal article" date="2016" name="Mol. Biol. Evol.">
        <title>Comparative Genomics of Early-Diverging Mushroom-Forming Fungi Provides Insights into the Origins of Lignocellulose Decay Capabilities.</title>
        <authorList>
            <person name="Nagy L.G."/>
            <person name="Riley R."/>
            <person name="Tritt A."/>
            <person name="Adam C."/>
            <person name="Daum C."/>
            <person name="Floudas D."/>
            <person name="Sun H."/>
            <person name="Yadav J.S."/>
            <person name="Pangilinan J."/>
            <person name="Larsson K.H."/>
            <person name="Matsuura K."/>
            <person name="Barry K."/>
            <person name="Labutti K."/>
            <person name="Kuo R."/>
            <person name="Ohm R.A."/>
            <person name="Bhattacharya S.S."/>
            <person name="Shirouzu T."/>
            <person name="Yoshinaga Y."/>
            <person name="Martin F.M."/>
            <person name="Grigoriev I.V."/>
            <person name="Hibbett D.S."/>
        </authorList>
    </citation>
    <scope>NUCLEOTIDE SEQUENCE [LARGE SCALE GENOMIC DNA]</scope>
    <source>
        <strain evidence="2 3">HHB14362 ss-1</strain>
    </source>
</reference>
<dbReference type="OrthoDB" id="2747602at2759"/>
<evidence type="ECO:0000313" key="2">
    <source>
        <dbReference type="EMBL" id="KZT27603.1"/>
    </source>
</evidence>
<evidence type="ECO:0000256" key="1">
    <source>
        <dbReference type="SAM" id="Phobius"/>
    </source>
</evidence>